<name>A0A9Q4PVW4_9BACT</name>
<dbReference type="RefSeq" id="WP_269480561.1">
    <property type="nucleotide sequence ID" value="NZ_JAPXGJ010000005.1"/>
</dbReference>
<comment type="caution">
    <text evidence="2">The sequence shown here is derived from an EMBL/GenBank/DDBJ whole genome shotgun (WGS) entry which is preliminary data.</text>
</comment>
<feature type="transmembrane region" description="Helical" evidence="1">
    <location>
        <begin position="24"/>
        <end position="51"/>
    </location>
</feature>
<proteinExistence type="predicted"/>
<protein>
    <submittedName>
        <fullName evidence="2">Uncharacterized protein</fullName>
    </submittedName>
</protein>
<evidence type="ECO:0000313" key="2">
    <source>
        <dbReference type="EMBL" id="MCZ6162324.1"/>
    </source>
</evidence>
<evidence type="ECO:0000313" key="3">
    <source>
        <dbReference type="Proteomes" id="UP001075461"/>
    </source>
</evidence>
<keyword evidence="1" id="KW-0472">Membrane</keyword>
<evidence type="ECO:0000256" key="1">
    <source>
        <dbReference type="SAM" id="Phobius"/>
    </source>
</evidence>
<gene>
    <name evidence="2" type="ORF">O6B92_08275</name>
</gene>
<sequence>MPIFSEYEIKNSYKKLVIKKNRGFIIGGIVGAIAIAPFTSVLTAATVGFGAGSIIGGRLFNEDDSKFIKIGDNKMEQILKFKHDLSNLYEVQINKDFDCFNENIFIKIEKHIKTLFSIIDKFENNIKNLLGELK</sequence>
<organism evidence="2 3">
    <name type="scientific">Campylobacter ureolyticus</name>
    <dbReference type="NCBI Taxonomy" id="827"/>
    <lineage>
        <taxon>Bacteria</taxon>
        <taxon>Pseudomonadati</taxon>
        <taxon>Campylobacterota</taxon>
        <taxon>Epsilonproteobacteria</taxon>
        <taxon>Campylobacterales</taxon>
        <taxon>Campylobacteraceae</taxon>
        <taxon>Campylobacter</taxon>
    </lineage>
</organism>
<keyword evidence="1" id="KW-1133">Transmembrane helix</keyword>
<dbReference type="EMBL" id="JAPXGP010000006">
    <property type="protein sequence ID" value="MCZ6162324.1"/>
    <property type="molecule type" value="Genomic_DNA"/>
</dbReference>
<keyword evidence="1" id="KW-0812">Transmembrane</keyword>
<reference evidence="2" key="1">
    <citation type="submission" date="2022-12" db="EMBL/GenBank/DDBJ databases">
        <title>Species Delineation and Comparative Genomics within the Campylobacter ureolyticus Complex.</title>
        <authorList>
            <person name="Maki J."/>
            <person name="Howard M."/>
            <person name="Connelly S."/>
            <person name="Hardy D.J."/>
            <person name="Cameron A."/>
        </authorList>
    </citation>
    <scope>NUCLEOTIDE SEQUENCE</scope>
    <source>
        <strain evidence="2">URMC_786</strain>
    </source>
</reference>
<accession>A0A9Q4PVW4</accession>
<dbReference type="Proteomes" id="UP001075461">
    <property type="component" value="Unassembled WGS sequence"/>
</dbReference>
<dbReference type="AlphaFoldDB" id="A0A9Q4PVW4"/>